<dbReference type="EnsemblMetazoa" id="XM_028287673.2">
    <property type="protein sequence ID" value="XP_028143474.1"/>
    <property type="gene ID" value="LOC114337261"/>
</dbReference>
<dbReference type="GO" id="GO:0005615">
    <property type="term" value="C:extracellular space"/>
    <property type="evidence" value="ECO:0007669"/>
    <property type="project" value="InterPro"/>
</dbReference>
<dbReference type="Proteomes" id="UP001652700">
    <property type="component" value="Unplaced"/>
</dbReference>
<evidence type="ECO:0000256" key="3">
    <source>
        <dbReference type="ARBA" id="ARBA00022900"/>
    </source>
</evidence>
<dbReference type="PANTHER" id="PTHR11461:SF211">
    <property type="entry name" value="GH10112P-RELATED"/>
    <property type="match status" value="1"/>
</dbReference>
<dbReference type="AlphaFoldDB" id="A0A6P7G3B6"/>
<dbReference type="Gene3D" id="2.30.39.10">
    <property type="entry name" value="Alpha-1-antitrypsin, domain 1"/>
    <property type="match status" value="1"/>
</dbReference>
<dbReference type="InterPro" id="IPR023795">
    <property type="entry name" value="Serpin_CS"/>
</dbReference>
<feature type="chain" id="PRO_5027893809" evidence="5">
    <location>
        <begin position="18"/>
        <end position="388"/>
    </location>
</feature>
<keyword evidence="2" id="KW-0646">Protease inhibitor</keyword>
<gene>
    <name evidence="9" type="primary">LOC114337261</name>
</gene>
<dbReference type="GO" id="GO:0004867">
    <property type="term" value="F:serine-type endopeptidase inhibitor activity"/>
    <property type="evidence" value="ECO:0007669"/>
    <property type="project" value="UniProtKB-KW"/>
</dbReference>
<keyword evidence="8" id="KW-1185">Reference proteome</keyword>
<dbReference type="OrthoDB" id="671595at2759"/>
<protein>
    <submittedName>
        <fullName evidence="9">Antichymotrypsin-2-like isoform X2</fullName>
    </submittedName>
</protein>
<evidence type="ECO:0000259" key="6">
    <source>
        <dbReference type="SMART" id="SM00093"/>
    </source>
</evidence>
<evidence type="ECO:0000256" key="1">
    <source>
        <dbReference type="ARBA" id="ARBA00009500"/>
    </source>
</evidence>
<dbReference type="InParanoid" id="A0A6P7G3B6"/>
<reference evidence="9" key="1">
    <citation type="submission" date="2025-04" db="UniProtKB">
        <authorList>
            <consortium name="RefSeq"/>
        </authorList>
    </citation>
    <scope>IDENTIFICATION</scope>
    <source>
        <tissue evidence="9">Whole insect</tissue>
    </source>
</reference>
<feature type="domain" description="Serpin" evidence="6">
    <location>
        <begin position="32"/>
        <end position="387"/>
    </location>
</feature>
<dbReference type="PANTHER" id="PTHR11461">
    <property type="entry name" value="SERINE PROTEASE INHIBITOR, SERPIN"/>
    <property type="match status" value="1"/>
</dbReference>
<dbReference type="InterPro" id="IPR000215">
    <property type="entry name" value="Serpin_fam"/>
</dbReference>
<dbReference type="Pfam" id="PF00079">
    <property type="entry name" value="Serpin"/>
    <property type="match status" value="1"/>
</dbReference>
<accession>A0A6P7G3B6</accession>
<feature type="signal peptide" evidence="5">
    <location>
        <begin position="1"/>
        <end position="17"/>
    </location>
</feature>
<evidence type="ECO:0000256" key="4">
    <source>
        <dbReference type="RuleBase" id="RU000411"/>
    </source>
</evidence>
<keyword evidence="3" id="KW-0722">Serine protease inhibitor</keyword>
<dbReference type="InterPro" id="IPR023796">
    <property type="entry name" value="Serpin_dom"/>
</dbReference>
<name>A0A6P7G3B6_DIAVI</name>
<evidence type="ECO:0000313" key="8">
    <source>
        <dbReference type="Proteomes" id="UP001652700"/>
    </source>
</evidence>
<dbReference type="SUPFAM" id="SSF56574">
    <property type="entry name" value="Serpins"/>
    <property type="match status" value="1"/>
</dbReference>
<evidence type="ECO:0000256" key="2">
    <source>
        <dbReference type="ARBA" id="ARBA00022690"/>
    </source>
</evidence>
<dbReference type="CDD" id="cd19601">
    <property type="entry name" value="serpin42Da-like"/>
    <property type="match status" value="1"/>
</dbReference>
<dbReference type="InterPro" id="IPR042178">
    <property type="entry name" value="Serpin_sf_1"/>
</dbReference>
<dbReference type="RefSeq" id="XP_028143474.1">
    <property type="nucleotide sequence ID" value="XM_028287673.1"/>
</dbReference>
<organism evidence="9">
    <name type="scientific">Diabrotica virgifera virgifera</name>
    <name type="common">western corn rootworm</name>
    <dbReference type="NCBI Taxonomy" id="50390"/>
    <lineage>
        <taxon>Eukaryota</taxon>
        <taxon>Metazoa</taxon>
        <taxon>Ecdysozoa</taxon>
        <taxon>Arthropoda</taxon>
        <taxon>Hexapoda</taxon>
        <taxon>Insecta</taxon>
        <taxon>Pterygota</taxon>
        <taxon>Neoptera</taxon>
        <taxon>Endopterygota</taxon>
        <taxon>Coleoptera</taxon>
        <taxon>Polyphaga</taxon>
        <taxon>Cucujiformia</taxon>
        <taxon>Chrysomeloidea</taxon>
        <taxon>Chrysomelidae</taxon>
        <taxon>Galerucinae</taxon>
        <taxon>Diabroticina</taxon>
        <taxon>Diabroticites</taxon>
        <taxon>Diabrotica</taxon>
    </lineage>
</organism>
<keyword evidence="5" id="KW-0732">Signal</keyword>
<dbReference type="SMART" id="SM00093">
    <property type="entry name" value="SERPIN"/>
    <property type="match status" value="1"/>
</dbReference>
<evidence type="ECO:0000256" key="5">
    <source>
        <dbReference type="SAM" id="SignalP"/>
    </source>
</evidence>
<evidence type="ECO:0000313" key="9">
    <source>
        <dbReference type="RefSeq" id="XP_028143474.1"/>
    </source>
</evidence>
<dbReference type="GeneID" id="114337261"/>
<sequence length="388" mass="43208">MHSVVILIIASFLGCNADNTKRVVQGNHDFTTKTYEELVKISGNNNIVVSGLSAEIILSLLANGAGGETHKQLLNGLSLPNNIRDVNKAFHEITSDLNIDIPDLKLLSANKIYQSQSYPIVQEFKDIARSTYSADVENLELNDPEKAANTINGWVEQKTNNKIKNLIDPKIFEDRDVALVLVNALYYTGKWAFPFEKHNTADRLFYSSSTESKKIPTMSTKIFAKYAYNPNVRAKYLQLRFNPGDVIMTIVLPDEINGLAAAEQNLKEYLAPQQMEVASVNVTLPIFKIETEIDFIPILKKFGITRIFENDADLSHMAKGPIKVSSVLQKACIKLNENGVEAAAATAVIPVGYSAEFLKATQTFNADHPFLFYISHNGLLLFMGRYVQ</sequence>
<reference evidence="7" key="2">
    <citation type="submission" date="2025-05" db="UniProtKB">
        <authorList>
            <consortium name="EnsemblMetazoa"/>
        </authorList>
    </citation>
    <scope>IDENTIFICATION</scope>
</reference>
<dbReference type="Gene3D" id="3.30.497.10">
    <property type="entry name" value="Antithrombin, subunit I, domain 2"/>
    <property type="match status" value="1"/>
</dbReference>
<dbReference type="InterPro" id="IPR036186">
    <property type="entry name" value="Serpin_sf"/>
</dbReference>
<evidence type="ECO:0000313" key="7">
    <source>
        <dbReference type="EnsemblMetazoa" id="XP_028143474.1"/>
    </source>
</evidence>
<comment type="similarity">
    <text evidence="1 4">Belongs to the serpin family.</text>
</comment>
<dbReference type="PROSITE" id="PS00284">
    <property type="entry name" value="SERPIN"/>
    <property type="match status" value="1"/>
</dbReference>
<dbReference type="InterPro" id="IPR042185">
    <property type="entry name" value="Serpin_sf_2"/>
</dbReference>
<proteinExistence type="inferred from homology"/>